<reference evidence="1 2" key="1">
    <citation type="submission" date="2018-05" db="EMBL/GenBank/DDBJ databases">
        <title>Complete genome sequence of Massilia oculi sp. nov. CCUG 43427T (=DSM 26321T), the type strain of M. oculi, and comparison with genome sequences of other Massilia strains.</title>
        <authorList>
            <person name="Zhu B."/>
        </authorList>
    </citation>
    <scope>NUCLEOTIDE SEQUENCE [LARGE SCALE GENOMIC DNA]</scope>
    <source>
        <strain evidence="1 2">CCUG 43427</strain>
    </source>
</reference>
<accession>A0A2S2DE65</accession>
<proteinExistence type="predicted"/>
<dbReference type="RefSeq" id="WP_109343782.1">
    <property type="nucleotide sequence ID" value="NZ_JBHRVO010000003.1"/>
</dbReference>
<keyword evidence="2" id="KW-1185">Reference proteome</keyword>
<dbReference type="AlphaFoldDB" id="A0A2S2DE65"/>
<evidence type="ECO:0000313" key="1">
    <source>
        <dbReference type="EMBL" id="AWL03379.1"/>
    </source>
</evidence>
<protein>
    <submittedName>
        <fullName evidence="1">Uncharacterized protein</fullName>
    </submittedName>
</protein>
<organism evidence="1 2">
    <name type="scientific">Massilia oculi</name>
    <dbReference type="NCBI Taxonomy" id="945844"/>
    <lineage>
        <taxon>Bacteria</taxon>
        <taxon>Pseudomonadati</taxon>
        <taxon>Pseudomonadota</taxon>
        <taxon>Betaproteobacteria</taxon>
        <taxon>Burkholderiales</taxon>
        <taxon>Oxalobacteraceae</taxon>
        <taxon>Telluria group</taxon>
        <taxon>Massilia</taxon>
    </lineage>
</organism>
<dbReference type="KEGG" id="mtim:DIR46_02205"/>
<dbReference type="Proteomes" id="UP000245820">
    <property type="component" value="Chromosome"/>
</dbReference>
<sequence>MASTQTHDELYETELAKLIEQRVSERRAALVARDEAALKVVADELLEFLLEGCQFRELLAVVPTESQAVVGKRFANLLEQYLATEAHTWAKHEIKKVARANKEISIADRAHRYLDRLAAPV</sequence>
<dbReference type="EMBL" id="CP029343">
    <property type="protein sequence ID" value="AWL03379.1"/>
    <property type="molecule type" value="Genomic_DNA"/>
</dbReference>
<evidence type="ECO:0000313" key="2">
    <source>
        <dbReference type="Proteomes" id="UP000245820"/>
    </source>
</evidence>
<name>A0A2S2DE65_9BURK</name>
<gene>
    <name evidence="1" type="ORF">DIR46_02205</name>
</gene>